<keyword evidence="5 9" id="KW-0479">Metal-binding</keyword>
<evidence type="ECO:0000256" key="10">
    <source>
        <dbReference type="RuleBase" id="RU000461"/>
    </source>
</evidence>
<evidence type="ECO:0000256" key="3">
    <source>
        <dbReference type="ARBA" id="ARBA00010617"/>
    </source>
</evidence>
<accession>A0A0C9V1T2</accession>
<protein>
    <recommendedName>
        <fullName evidence="13">Cytochrome P450</fullName>
    </recommendedName>
</protein>
<dbReference type="Pfam" id="PF00067">
    <property type="entry name" value="p450"/>
    <property type="match status" value="1"/>
</dbReference>
<dbReference type="InterPro" id="IPR017972">
    <property type="entry name" value="Cyt_P450_CS"/>
</dbReference>
<dbReference type="AlphaFoldDB" id="A0A0C9V1T2"/>
<dbReference type="PANTHER" id="PTHR46300:SF7">
    <property type="entry name" value="P450, PUTATIVE (EUROFUNG)-RELATED"/>
    <property type="match status" value="1"/>
</dbReference>
<dbReference type="InterPro" id="IPR050364">
    <property type="entry name" value="Cytochrome_P450_fung"/>
</dbReference>
<evidence type="ECO:0000256" key="8">
    <source>
        <dbReference type="ARBA" id="ARBA00023033"/>
    </source>
</evidence>
<evidence type="ECO:0000256" key="4">
    <source>
        <dbReference type="ARBA" id="ARBA00022617"/>
    </source>
</evidence>
<sequence length="503" mass="57123">MAFSTLQYVYVTLAIFAAGCVLSKIRAHRSLTPFPPGPPPRFLIGNLLDFPVKQPWITYTNWRKQYGDIVYAKALGQRVIVLNSTKAVRDLFEKRSHIYSDRPLIAMRDILGWKFVVGLMHYDDEWRKNRRILHQKYKQDAALAYRPVQLSKISELLKAILRDPENFEHHYKYMTASIIMATVYGYESAPKDDTFIDNGDKAITIMTNSMFPGASLVNSVPFLKYLPSWVPGSQFQRRAEECRKLTREMLDLPFEFVKRNMQKGTAIPSVISSLIQESEDTAENEEMIKGLGATSYSGTSVACALGTFFLAATTHPDVCKRAQAEIDSVTGLRRLPDYEDRTSLPFVEAIYREVMRWRPAMPMGVAHTATQDDVYEGYLIPKGATIMSNIWAMAHDPTKYSEPDIFKPERFLTPKGTLNDDNTILTFGFGRRICIGRHAAESTIWATIARVLAVFDFSYAVENGDPVPISGEYTDALISHVIPFRCKIQPRSEILRQLIEEAN</sequence>
<evidence type="ECO:0000256" key="2">
    <source>
        <dbReference type="ARBA" id="ARBA00005179"/>
    </source>
</evidence>
<evidence type="ECO:0008006" key="13">
    <source>
        <dbReference type="Google" id="ProtNLM"/>
    </source>
</evidence>
<feature type="binding site" description="axial binding residue" evidence="9">
    <location>
        <position position="434"/>
    </location>
    <ligand>
        <name>heme</name>
        <dbReference type="ChEBI" id="CHEBI:30413"/>
    </ligand>
    <ligandPart>
        <name>Fe</name>
        <dbReference type="ChEBI" id="CHEBI:18248"/>
    </ligandPart>
</feature>
<keyword evidence="12" id="KW-1185">Reference proteome</keyword>
<dbReference type="GO" id="GO:0020037">
    <property type="term" value="F:heme binding"/>
    <property type="evidence" value="ECO:0007669"/>
    <property type="project" value="InterPro"/>
</dbReference>
<reference evidence="11 12" key="1">
    <citation type="submission" date="2014-06" db="EMBL/GenBank/DDBJ databases">
        <title>Evolutionary Origins and Diversification of the Mycorrhizal Mutualists.</title>
        <authorList>
            <consortium name="DOE Joint Genome Institute"/>
            <consortium name="Mycorrhizal Genomics Consortium"/>
            <person name="Kohler A."/>
            <person name="Kuo A."/>
            <person name="Nagy L.G."/>
            <person name="Floudas D."/>
            <person name="Copeland A."/>
            <person name="Barry K.W."/>
            <person name="Cichocki N."/>
            <person name="Veneault-Fourrey C."/>
            <person name="LaButti K."/>
            <person name="Lindquist E.A."/>
            <person name="Lipzen A."/>
            <person name="Lundell T."/>
            <person name="Morin E."/>
            <person name="Murat C."/>
            <person name="Riley R."/>
            <person name="Ohm R."/>
            <person name="Sun H."/>
            <person name="Tunlid A."/>
            <person name="Henrissat B."/>
            <person name="Grigoriev I.V."/>
            <person name="Hibbett D.S."/>
            <person name="Martin F."/>
        </authorList>
    </citation>
    <scope>NUCLEOTIDE SEQUENCE [LARGE SCALE GENOMIC DNA]</scope>
    <source>
        <strain evidence="11 12">SS14</strain>
    </source>
</reference>
<organism evidence="11 12">
    <name type="scientific">Sphaerobolus stellatus (strain SS14)</name>
    <dbReference type="NCBI Taxonomy" id="990650"/>
    <lineage>
        <taxon>Eukaryota</taxon>
        <taxon>Fungi</taxon>
        <taxon>Dikarya</taxon>
        <taxon>Basidiomycota</taxon>
        <taxon>Agaricomycotina</taxon>
        <taxon>Agaricomycetes</taxon>
        <taxon>Phallomycetidae</taxon>
        <taxon>Geastrales</taxon>
        <taxon>Sphaerobolaceae</taxon>
        <taxon>Sphaerobolus</taxon>
    </lineage>
</organism>
<proteinExistence type="inferred from homology"/>
<dbReference type="InterPro" id="IPR002401">
    <property type="entry name" value="Cyt_P450_E_grp-I"/>
</dbReference>
<keyword evidence="6 10" id="KW-0560">Oxidoreductase</keyword>
<dbReference type="PRINTS" id="PR00385">
    <property type="entry name" value="P450"/>
</dbReference>
<evidence type="ECO:0000256" key="5">
    <source>
        <dbReference type="ARBA" id="ARBA00022723"/>
    </source>
</evidence>
<dbReference type="Gene3D" id="1.10.630.10">
    <property type="entry name" value="Cytochrome P450"/>
    <property type="match status" value="1"/>
</dbReference>
<comment type="pathway">
    <text evidence="2">Secondary metabolite biosynthesis.</text>
</comment>
<dbReference type="GO" id="GO:0016705">
    <property type="term" value="F:oxidoreductase activity, acting on paired donors, with incorporation or reduction of molecular oxygen"/>
    <property type="evidence" value="ECO:0007669"/>
    <property type="project" value="InterPro"/>
</dbReference>
<gene>
    <name evidence="11" type="ORF">M422DRAFT_180520</name>
</gene>
<dbReference type="InterPro" id="IPR001128">
    <property type="entry name" value="Cyt_P450"/>
</dbReference>
<dbReference type="OrthoDB" id="2789670at2759"/>
<dbReference type="CDD" id="cd11065">
    <property type="entry name" value="CYP64-like"/>
    <property type="match status" value="1"/>
</dbReference>
<evidence type="ECO:0000256" key="9">
    <source>
        <dbReference type="PIRSR" id="PIRSR602401-1"/>
    </source>
</evidence>
<dbReference type="PROSITE" id="PS00086">
    <property type="entry name" value="CYTOCHROME_P450"/>
    <property type="match status" value="1"/>
</dbReference>
<dbReference type="SUPFAM" id="SSF48264">
    <property type="entry name" value="Cytochrome P450"/>
    <property type="match status" value="1"/>
</dbReference>
<dbReference type="GO" id="GO:0005506">
    <property type="term" value="F:iron ion binding"/>
    <property type="evidence" value="ECO:0007669"/>
    <property type="project" value="InterPro"/>
</dbReference>
<dbReference type="PRINTS" id="PR00463">
    <property type="entry name" value="EP450I"/>
</dbReference>
<name>A0A0C9V1T2_SPHS4</name>
<comment type="similarity">
    <text evidence="3 10">Belongs to the cytochrome P450 family.</text>
</comment>
<dbReference type="Proteomes" id="UP000054279">
    <property type="component" value="Unassembled WGS sequence"/>
</dbReference>
<dbReference type="PANTHER" id="PTHR46300">
    <property type="entry name" value="P450, PUTATIVE (EUROFUNG)-RELATED-RELATED"/>
    <property type="match status" value="1"/>
</dbReference>
<keyword evidence="7 9" id="KW-0408">Iron</keyword>
<dbReference type="GO" id="GO:0004497">
    <property type="term" value="F:monooxygenase activity"/>
    <property type="evidence" value="ECO:0007669"/>
    <property type="project" value="UniProtKB-KW"/>
</dbReference>
<evidence type="ECO:0000256" key="7">
    <source>
        <dbReference type="ARBA" id="ARBA00023004"/>
    </source>
</evidence>
<keyword evidence="8 10" id="KW-0503">Monooxygenase</keyword>
<evidence type="ECO:0000256" key="6">
    <source>
        <dbReference type="ARBA" id="ARBA00023002"/>
    </source>
</evidence>
<keyword evidence="4 9" id="KW-0349">Heme</keyword>
<dbReference type="EMBL" id="KN837186">
    <property type="protein sequence ID" value="KIJ35657.1"/>
    <property type="molecule type" value="Genomic_DNA"/>
</dbReference>
<dbReference type="InterPro" id="IPR036396">
    <property type="entry name" value="Cyt_P450_sf"/>
</dbReference>
<evidence type="ECO:0000313" key="11">
    <source>
        <dbReference type="EMBL" id="KIJ35657.1"/>
    </source>
</evidence>
<evidence type="ECO:0000313" key="12">
    <source>
        <dbReference type="Proteomes" id="UP000054279"/>
    </source>
</evidence>
<dbReference type="HOGENOM" id="CLU_001570_2_3_1"/>
<comment type="cofactor">
    <cofactor evidence="1 9">
        <name>heme</name>
        <dbReference type="ChEBI" id="CHEBI:30413"/>
    </cofactor>
</comment>
<evidence type="ECO:0000256" key="1">
    <source>
        <dbReference type="ARBA" id="ARBA00001971"/>
    </source>
</evidence>